<protein>
    <submittedName>
        <fullName evidence="9">ABC transporter substrate-binding protein</fullName>
    </submittedName>
</protein>
<evidence type="ECO:0000256" key="6">
    <source>
        <dbReference type="ARBA" id="ARBA00023288"/>
    </source>
</evidence>
<dbReference type="SUPFAM" id="SSF53850">
    <property type="entry name" value="Periplasmic binding protein-like II"/>
    <property type="match status" value="1"/>
</dbReference>
<dbReference type="PANTHER" id="PTHR30429:SF3">
    <property type="entry name" value="LIPOPROTEIN"/>
    <property type="match status" value="1"/>
</dbReference>
<dbReference type="Proteomes" id="UP000709351">
    <property type="component" value="Unassembled WGS sequence"/>
</dbReference>
<keyword evidence="4" id="KW-0472">Membrane</keyword>
<evidence type="ECO:0000256" key="5">
    <source>
        <dbReference type="ARBA" id="ARBA00023139"/>
    </source>
</evidence>
<sequence>MKKRFLALGLTVALAAASLAACGGASTKTTEKKAEAGTEQGSEKATEAAKEEKADSGELRTYKLGVNGSDHEEWEKANELLQKDNIKLEMVEFSDYVKPNEALEDGEIDLNAFQTEIYFNNFVKERGYTDLGILAYTQVAPMGIYSSKYKSLDEATGHLIIAIPNDVTNGGRALKFLEKNGFLTLKKEAGLTPTVMDIEKYNKDVEIVEMVATQIPASLPDLSFACINNGVAKDAGLTLKNDAIVYEDYKEPDMKNYWNIIAAKKDRIESEDFQKIKKAYNSDEVKQVILEHYDGQSIPVWD</sequence>
<gene>
    <name evidence="9" type="ORF">HXM93_02550</name>
</gene>
<evidence type="ECO:0000256" key="3">
    <source>
        <dbReference type="ARBA" id="ARBA00022729"/>
    </source>
</evidence>
<reference evidence="9" key="1">
    <citation type="submission" date="2020-04" db="EMBL/GenBank/DDBJ databases">
        <title>Deep metagenomics examines the oral microbiome during advanced dental caries in children, revealing novel taxa and co-occurrences with host molecules.</title>
        <authorList>
            <person name="Baker J.L."/>
            <person name="Morton J.T."/>
            <person name="Dinis M."/>
            <person name="Alvarez R."/>
            <person name="Tran N.C."/>
            <person name="Knight R."/>
            <person name="Edlund A."/>
        </authorList>
    </citation>
    <scope>NUCLEOTIDE SEQUENCE</scope>
    <source>
        <strain evidence="9">JCVI_24_bin.2</strain>
    </source>
</reference>
<comment type="similarity">
    <text evidence="2">Belongs to the NlpA lipoprotein family.</text>
</comment>
<evidence type="ECO:0000256" key="7">
    <source>
        <dbReference type="SAM" id="MobiDB-lite"/>
    </source>
</evidence>
<feature type="region of interest" description="Disordered" evidence="7">
    <location>
        <begin position="27"/>
        <end position="55"/>
    </location>
</feature>
<comment type="subcellular location">
    <subcellularLocation>
        <location evidence="1">Membrane</location>
        <topology evidence="1">Lipid-anchor</topology>
    </subcellularLocation>
</comment>
<feature type="chain" id="PRO_5039284764" evidence="8">
    <location>
        <begin position="21"/>
        <end position="302"/>
    </location>
</feature>
<evidence type="ECO:0000313" key="9">
    <source>
        <dbReference type="EMBL" id="MBF1283400.1"/>
    </source>
</evidence>
<dbReference type="EMBL" id="JABZRD010000115">
    <property type="protein sequence ID" value="MBF1283400.1"/>
    <property type="molecule type" value="Genomic_DNA"/>
</dbReference>
<evidence type="ECO:0000256" key="4">
    <source>
        <dbReference type="ARBA" id="ARBA00023136"/>
    </source>
</evidence>
<dbReference type="PANTHER" id="PTHR30429">
    <property type="entry name" value="D-METHIONINE-BINDING LIPOPROTEIN METQ"/>
    <property type="match status" value="1"/>
</dbReference>
<accession>A0A930DN32</accession>
<dbReference type="InterPro" id="IPR004872">
    <property type="entry name" value="Lipoprotein_NlpA"/>
</dbReference>
<keyword evidence="3 8" id="KW-0732">Signal</keyword>
<dbReference type="Pfam" id="PF03180">
    <property type="entry name" value="Lipoprotein_9"/>
    <property type="match status" value="1"/>
</dbReference>
<comment type="caution">
    <text evidence="9">The sequence shown here is derived from an EMBL/GenBank/DDBJ whole genome shotgun (WGS) entry which is preliminary data.</text>
</comment>
<organism evidence="9 10">
    <name type="scientific">Oribacterium parvum</name>
    <dbReference type="NCBI Taxonomy" id="1501329"/>
    <lineage>
        <taxon>Bacteria</taxon>
        <taxon>Bacillati</taxon>
        <taxon>Bacillota</taxon>
        <taxon>Clostridia</taxon>
        <taxon>Lachnospirales</taxon>
        <taxon>Lachnospiraceae</taxon>
        <taxon>Oribacterium</taxon>
    </lineage>
</organism>
<evidence type="ECO:0000256" key="1">
    <source>
        <dbReference type="ARBA" id="ARBA00004635"/>
    </source>
</evidence>
<proteinExistence type="inferred from homology"/>
<keyword evidence="5" id="KW-0564">Palmitate</keyword>
<dbReference type="AlphaFoldDB" id="A0A930DN32"/>
<name>A0A930DN32_9FIRM</name>
<dbReference type="PROSITE" id="PS51257">
    <property type="entry name" value="PROKAR_LIPOPROTEIN"/>
    <property type="match status" value="1"/>
</dbReference>
<feature type="compositionally biased region" description="Basic and acidic residues" evidence="7">
    <location>
        <begin position="29"/>
        <end position="55"/>
    </location>
</feature>
<keyword evidence="6" id="KW-0449">Lipoprotein</keyword>
<evidence type="ECO:0000313" key="10">
    <source>
        <dbReference type="Proteomes" id="UP000709351"/>
    </source>
</evidence>
<feature type="signal peptide" evidence="8">
    <location>
        <begin position="1"/>
        <end position="20"/>
    </location>
</feature>
<dbReference type="Gene3D" id="3.40.190.10">
    <property type="entry name" value="Periplasmic binding protein-like II"/>
    <property type="match status" value="2"/>
</dbReference>
<evidence type="ECO:0000256" key="2">
    <source>
        <dbReference type="ARBA" id="ARBA00008973"/>
    </source>
</evidence>
<dbReference type="GO" id="GO:0016020">
    <property type="term" value="C:membrane"/>
    <property type="evidence" value="ECO:0007669"/>
    <property type="project" value="UniProtKB-SubCell"/>
</dbReference>
<evidence type="ECO:0000256" key="8">
    <source>
        <dbReference type="SAM" id="SignalP"/>
    </source>
</evidence>